<keyword evidence="1" id="KW-1133">Transmembrane helix</keyword>
<sequence>MPTNILRDWLRTRRGLRWGILAMLLAARCFNLTSILTARNDDVASELLCVLAVMCIWNGVKMLWIGPLTLTLLI</sequence>
<accession>A0A4R5L1B0</accession>
<dbReference type="RefSeq" id="WP_133202578.1">
    <property type="nucleotide sequence ID" value="NZ_SMRU01000002.1"/>
</dbReference>
<proteinExistence type="predicted"/>
<dbReference type="OrthoDB" id="4774131at2"/>
<gene>
    <name evidence="2" type="ORF">E1809_02025</name>
</gene>
<keyword evidence="1" id="KW-0812">Transmembrane</keyword>
<reference evidence="2 3" key="1">
    <citation type="submission" date="2019-03" db="EMBL/GenBank/DDBJ databases">
        <title>Whole genome sequence of Arthrobacter sp JH1-1.</title>
        <authorList>
            <person name="Trinh H.N."/>
        </authorList>
    </citation>
    <scope>NUCLEOTIDE SEQUENCE [LARGE SCALE GENOMIC DNA]</scope>
    <source>
        <strain evidence="2 3">JH1-1</strain>
    </source>
</reference>
<dbReference type="AlphaFoldDB" id="A0A4R5L1B0"/>
<keyword evidence="1" id="KW-0472">Membrane</keyword>
<feature type="transmembrane region" description="Helical" evidence="1">
    <location>
        <begin position="50"/>
        <end position="73"/>
    </location>
</feature>
<keyword evidence="3" id="KW-1185">Reference proteome</keyword>
<evidence type="ECO:0000313" key="2">
    <source>
        <dbReference type="EMBL" id="TDG01318.1"/>
    </source>
</evidence>
<comment type="caution">
    <text evidence="2">The sequence shown here is derived from an EMBL/GenBank/DDBJ whole genome shotgun (WGS) entry which is preliminary data.</text>
</comment>
<evidence type="ECO:0000313" key="3">
    <source>
        <dbReference type="Proteomes" id="UP000295511"/>
    </source>
</evidence>
<dbReference type="Proteomes" id="UP000295511">
    <property type="component" value="Unassembled WGS sequence"/>
</dbReference>
<organism evidence="2 3">
    <name type="scientific">Arthrobacter terricola</name>
    <dbReference type="NCBI Taxonomy" id="2547396"/>
    <lineage>
        <taxon>Bacteria</taxon>
        <taxon>Bacillati</taxon>
        <taxon>Actinomycetota</taxon>
        <taxon>Actinomycetes</taxon>
        <taxon>Micrococcales</taxon>
        <taxon>Micrococcaceae</taxon>
        <taxon>Arthrobacter</taxon>
    </lineage>
</organism>
<dbReference type="EMBL" id="SMRU01000002">
    <property type="protein sequence ID" value="TDG01318.1"/>
    <property type="molecule type" value="Genomic_DNA"/>
</dbReference>
<protein>
    <submittedName>
        <fullName evidence="2">Uncharacterized protein</fullName>
    </submittedName>
</protein>
<evidence type="ECO:0000256" key="1">
    <source>
        <dbReference type="SAM" id="Phobius"/>
    </source>
</evidence>
<feature type="transmembrane region" description="Helical" evidence="1">
    <location>
        <begin position="20"/>
        <end position="38"/>
    </location>
</feature>
<name>A0A4R5L1B0_9MICC</name>